<feature type="non-terminal residue" evidence="1">
    <location>
        <position position="163"/>
    </location>
</feature>
<name>X1JSV1_9ZZZZ</name>
<proteinExistence type="predicted"/>
<dbReference type="EMBL" id="BARU01039740">
    <property type="protein sequence ID" value="GAH84465.1"/>
    <property type="molecule type" value="Genomic_DNA"/>
</dbReference>
<evidence type="ECO:0000313" key="1">
    <source>
        <dbReference type="EMBL" id="GAH84465.1"/>
    </source>
</evidence>
<reference evidence="1" key="1">
    <citation type="journal article" date="2014" name="Front. Microbiol.">
        <title>High frequency of phylogenetically diverse reductive dehalogenase-homologous genes in deep subseafloor sedimentary metagenomes.</title>
        <authorList>
            <person name="Kawai M."/>
            <person name="Futagami T."/>
            <person name="Toyoda A."/>
            <person name="Takaki Y."/>
            <person name="Nishi S."/>
            <person name="Hori S."/>
            <person name="Arai W."/>
            <person name="Tsubouchi T."/>
            <person name="Morono Y."/>
            <person name="Uchiyama I."/>
            <person name="Ito T."/>
            <person name="Fujiyama A."/>
            <person name="Inagaki F."/>
            <person name="Takami H."/>
        </authorList>
    </citation>
    <scope>NUCLEOTIDE SEQUENCE</scope>
    <source>
        <strain evidence="1">Expedition CK06-06</strain>
    </source>
</reference>
<sequence>MAQELISVSQVNAHLVKDYKAGTEKWSKALIAPGQADVSVELADLSKVEVDLILMKLDMMAMKRQNSGIAAMLAEEADSILTAVRMVKTETKEAFRGLLGAGAALDICWLRAKDVGGELTDQDETGGMGAYANGAGGAVYPWTEGFAAGTAVDMFPEATLIEE</sequence>
<accession>X1JSV1</accession>
<dbReference type="AlphaFoldDB" id="X1JSV1"/>
<gene>
    <name evidence="1" type="ORF">S03H2_61561</name>
</gene>
<organism evidence="1">
    <name type="scientific">marine sediment metagenome</name>
    <dbReference type="NCBI Taxonomy" id="412755"/>
    <lineage>
        <taxon>unclassified sequences</taxon>
        <taxon>metagenomes</taxon>
        <taxon>ecological metagenomes</taxon>
    </lineage>
</organism>
<comment type="caution">
    <text evidence="1">The sequence shown here is derived from an EMBL/GenBank/DDBJ whole genome shotgun (WGS) entry which is preliminary data.</text>
</comment>
<protein>
    <submittedName>
        <fullName evidence="1">Uncharacterized protein</fullName>
    </submittedName>
</protein>